<feature type="region of interest" description="Disordered" evidence="1">
    <location>
        <begin position="52"/>
        <end position="76"/>
    </location>
</feature>
<feature type="domain" description="DDE" evidence="2">
    <location>
        <begin position="2"/>
        <end position="83"/>
    </location>
</feature>
<dbReference type="AlphaFoldDB" id="A0A7X0ITV4"/>
<dbReference type="Pfam" id="PF13610">
    <property type="entry name" value="DDE_Tnp_IS240"/>
    <property type="match status" value="1"/>
</dbReference>
<evidence type="ECO:0000313" key="4">
    <source>
        <dbReference type="Proteomes" id="UP000565576"/>
    </source>
</evidence>
<proteinExistence type="predicted"/>
<name>A0A7X0ITV4_9HYPH</name>
<accession>A0A7X0ITV4</accession>
<dbReference type="InterPro" id="IPR052183">
    <property type="entry name" value="IS_Transposase"/>
</dbReference>
<dbReference type="Proteomes" id="UP000565576">
    <property type="component" value="Unassembled WGS sequence"/>
</dbReference>
<dbReference type="PANTHER" id="PTHR35528">
    <property type="entry name" value="BLL1675 PROTEIN"/>
    <property type="match status" value="1"/>
</dbReference>
<evidence type="ECO:0000313" key="3">
    <source>
        <dbReference type="EMBL" id="MBB6487091.1"/>
    </source>
</evidence>
<sequence>MLDEIVHARRNAKAAKRVLGRLIKKPGCRPKCIVTDKLGSDGAARRRIMPAAEHRSHNGRNNRAENSQLLQRKRERAMQRFRSQLPWIASAR</sequence>
<evidence type="ECO:0000256" key="1">
    <source>
        <dbReference type="SAM" id="MobiDB-lite"/>
    </source>
</evidence>
<evidence type="ECO:0000259" key="2">
    <source>
        <dbReference type="Pfam" id="PF13610"/>
    </source>
</evidence>
<dbReference type="EMBL" id="JACHBG010000011">
    <property type="protein sequence ID" value="MBB6487091.1"/>
    <property type="molecule type" value="Genomic_DNA"/>
</dbReference>
<dbReference type="InterPro" id="IPR032874">
    <property type="entry name" value="DDE_dom"/>
</dbReference>
<organism evidence="3 4">
    <name type="scientific">Rhizobium lusitanum</name>
    <dbReference type="NCBI Taxonomy" id="293958"/>
    <lineage>
        <taxon>Bacteria</taxon>
        <taxon>Pseudomonadati</taxon>
        <taxon>Pseudomonadota</taxon>
        <taxon>Alphaproteobacteria</taxon>
        <taxon>Hyphomicrobiales</taxon>
        <taxon>Rhizobiaceae</taxon>
        <taxon>Rhizobium/Agrobacterium group</taxon>
        <taxon>Rhizobium</taxon>
    </lineage>
</organism>
<dbReference type="PANTHER" id="PTHR35528:SF3">
    <property type="entry name" value="BLL1675 PROTEIN"/>
    <property type="match status" value="1"/>
</dbReference>
<comment type="caution">
    <text evidence="3">The sequence shown here is derived from an EMBL/GenBank/DDBJ whole genome shotgun (WGS) entry which is preliminary data.</text>
</comment>
<gene>
    <name evidence="3" type="ORF">GGD46_004391</name>
</gene>
<reference evidence="3 4" key="1">
    <citation type="submission" date="2020-08" db="EMBL/GenBank/DDBJ databases">
        <title>Genomic Encyclopedia of Type Strains, Phase IV (KMG-V): Genome sequencing to study the core and pangenomes of soil and plant-associated prokaryotes.</title>
        <authorList>
            <person name="Whitman W."/>
        </authorList>
    </citation>
    <scope>NUCLEOTIDE SEQUENCE [LARGE SCALE GENOMIC DNA]</scope>
    <source>
        <strain evidence="3 4">SEMIA 4060</strain>
    </source>
</reference>
<protein>
    <submittedName>
        <fullName evidence="3">Transposase-like protein</fullName>
    </submittedName>
</protein>
<feature type="compositionally biased region" description="Polar residues" evidence="1">
    <location>
        <begin position="59"/>
        <end position="70"/>
    </location>
</feature>